<feature type="chain" id="PRO_5039101213" evidence="2">
    <location>
        <begin position="29"/>
        <end position="393"/>
    </location>
</feature>
<dbReference type="RefSeq" id="WP_146174984.1">
    <property type="nucleotide sequence ID" value="NZ_PVTF01000011.1"/>
</dbReference>
<protein>
    <submittedName>
        <fullName evidence="3">Uncharacterized protein</fullName>
    </submittedName>
</protein>
<dbReference type="InterPro" id="IPR006311">
    <property type="entry name" value="TAT_signal"/>
</dbReference>
<dbReference type="OrthoDB" id="9807329at2"/>
<dbReference type="EMBL" id="PVTF01000011">
    <property type="protein sequence ID" value="PRY36699.1"/>
    <property type="molecule type" value="Genomic_DNA"/>
</dbReference>
<reference evidence="3 4" key="1">
    <citation type="submission" date="2018-03" db="EMBL/GenBank/DDBJ databases">
        <title>Genomic Encyclopedia of Archaeal and Bacterial Type Strains, Phase II (KMG-II): from individual species to whole genera.</title>
        <authorList>
            <person name="Goeker M."/>
        </authorList>
    </citation>
    <scope>NUCLEOTIDE SEQUENCE [LARGE SCALE GENOMIC DNA]</scope>
    <source>
        <strain evidence="3 4">DSM 44720</strain>
    </source>
</reference>
<dbReference type="PROSITE" id="PS51318">
    <property type="entry name" value="TAT"/>
    <property type="match status" value="1"/>
</dbReference>
<evidence type="ECO:0000256" key="2">
    <source>
        <dbReference type="SAM" id="SignalP"/>
    </source>
</evidence>
<gene>
    <name evidence="3" type="ORF">CLV43_11171</name>
</gene>
<proteinExistence type="predicted"/>
<dbReference type="Proteomes" id="UP000239494">
    <property type="component" value="Unassembled WGS sequence"/>
</dbReference>
<feature type="signal peptide" evidence="2">
    <location>
        <begin position="1"/>
        <end position="28"/>
    </location>
</feature>
<organism evidence="3 4">
    <name type="scientific">Umezawaea tangerina</name>
    <dbReference type="NCBI Taxonomy" id="84725"/>
    <lineage>
        <taxon>Bacteria</taxon>
        <taxon>Bacillati</taxon>
        <taxon>Actinomycetota</taxon>
        <taxon>Actinomycetes</taxon>
        <taxon>Pseudonocardiales</taxon>
        <taxon>Pseudonocardiaceae</taxon>
        <taxon>Umezawaea</taxon>
    </lineage>
</organism>
<keyword evidence="4" id="KW-1185">Reference proteome</keyword>
<keyword evidence="2" id="KW-0732">Signal</keyword>
<dbReference type="AlphaFoldDB" id="A0A2T0STG2"/>
<accession>A0A2T0STG2</accession>
<evidence type="ECO:0000313" key="3">
    <source>
        <dbReference type="EMBL" id="PRY36699.1"/>
    </source>
</evidence>
<name>A0A2T0STG2_9PSEU</name>
<feature type="region of interest" description="Disordered" evidence="1">
    <location>
        <begin position="29"/>
        <end position="48"/>
    </location>
</feature>
<sequence>MSRIDRRTVLRGGAAVALWAATSTTPVAGRASATAPIGPGTPVAPPELDSPTWNALPLLDRQVLTVLSQVFATFRAHARTIWGDYRPDRTQLVLPHWPGGEELPGYAYVVNARRPGSLGDARPVDLPGALGLGAVHRITRGAGMDAALSPNGTIGTVDIAGVPTLVVGFGTSEVIRGLLDFGTWLAARVLVHEAFHAYGSTWAPYPLPDGQTTQPSPADYPRDAENAALALLEDAVLALPSDRPAPSAAGKLRGYLAIRAVRWDRLPEVAWREGPYQSGEGTARFVEDRYVRLGGHQLADRSTDLTTGPALLAWIGRRRGYPVGASCGELLESAVGPWWRTRAPSGRTPGDIAAEVLGVPTGEDRDRVVAEAKQAFDYAGLLDLVRRADLPHA</sequence>
<comment type="caution">
    <text evidence="3">The sequence shown here is derived from an EMBL/GenBank/DDBJ whole genome shotgun (WGS) entry which is preliminary data.</text>
</comment>
<evidence type="ECO:0000313" key="4">
    <source>
        <dbReference type="Proteomes" id="UP000239494"/>
    </source>
</evidence>
<evidence type="ECO:0000256" key="1">
    <source>
        <dbReference type="SAM" id="MobiDB-lite"/>
    </source>
</evidence>